<protein>
    <recommendedName>
        <fullName evidence="8">DUF4870 domain-containing protein</fullName>
    </recommendedName>
</protein>
<evidence type="ECO:0000256" key="2">
    <source>
        <dbReference type="ARBA" id="ARBA00022692"/>
    </source>
</evidence>
<sequence>MDTNKLLAALSYFSIFFAPFLLPIILYFVSDDYFVKEHSKKAFISHLVPFLGLLFIILGAVGDFTGGGIPVFSMLGFVLYGLLCFIVLIWNIVRGIKVLK</sequence>
<keyword evidence="2 5" id="KW-0812">Transmembrane</keyword>
<evidence type="ECO:0000256" key="1">
    <source>
        <dbReference type="ARBA" id="ARBA00004141"/>
    </source>
</evidence>
<evidence type="ECO:0000256" key="3">
    <source>
        <dbReference type="ARBA" id="ARBA00022989"/>
    </source>
</evidence>
<feature type="transmembrane region" description="Helical" evidence="5">
    <location>
        <begin position="42"/>
        <end position="62"/>
    </location>
</feature>
<feature type="transmembrane region" description="Helical" evidence="5">
    <location>
        <begin position="6"/>
        <end position="30"/>
    </location>
</feature>
<dbReference type="EMBL" id="JAFBFI010000001">
    <property type="protein sequence ID" value="MBM7690952.1"/>
    <property type="molecule type" value="Genomic_DNA"/>
</dbReference>
<proteinExistence type="predicted"/>
<evidence type="ECO:0000256" key="5">
    <source>
        <dbReference type="SAM" id="Phobius"/>
    </source>
</evidence>
<evidence type="ECO:0000313" key="7">
    <source>
        <dbReference type="Proteomes" id="UP000823486"/>
    </source>
</evidence>
<keyword evidence="4 5" id="KW-0472">Membrane</keyword>
<dbReference type="Pfam" id="PF09685">
    <property type="entry name" value="MamF_MmsF"/>
    <property type="match status" value="1"/>
</dbReference>
<dbReference type="InterPro" id="IPR019109">
    <property type="entry name" value="MamF_MmsF"/>
</dbReference>
<dbReference type="RefSeq" id="WP_204537732.1">
    <property type="nucleotide sequence ID" value="NZ_JAFBFI010000001.1"/>
</dbReference>
<feature type="transmembrane region" description="Helical" evidence="5">
    <location>
        <begin position="68"/>
        <end position="93"/>
    </location>
</feature>
<dbReference type="Proteomes" id="UP000823486">
    <property type="component" value="Unassembled WGS sequence"/>
</dbReference>
<evidence type="ECO:0008006" key="8">
    <source>
        <dbReference type="Google" id="ProtNLM"/>
    </source>
</evidence>
<comment type="caution">
    <text evidence="6">The sequence shown here is derived from an EMBL/GenBank/DDBJ whole genome shotgun (WGS) entry which is preliminary data.</text>
</comment>
<accession>A0ABS2QCS0</accession>
<evidence type="ECO:0000256" key="4">
    <source>
        <dbReference type="ARBA" id="ARBA00023136"/>
    </source>
</evidence>
<reference evidence="6 7" key="1">
    <citation type="submission" date="2021-01" db="EMBL/GenBank/DDBJ databases">
        <title>Genomic Encyclopedia of Type Strains, Phase IV (KMG-IV): sequencing the most valuable type-strain genomes for metagenomic binning, comparative biology and taxonomic classification.</title>
        <authorList>
            <person name="Goeker M."/>
        </authorList>
    </citation>
    <scope>NUCLEOTIDE SEQUENCE [LARGE SCALE GENOMIC DNA]</scope>
    <source>
        <strain evidence="6 7">DSM 105482</strain>
    </source>
</reference>
<evidence type="ECO:0000313" key="6">
    <source>
        <dbReference type="EMBL" id="MBM7690952.1"/>
    </source>
</evidence>
<name>A0ABS2QCS0_9BACI</name>
<comment type="subcellular location">
    <subcellularLocation>
        <location evidence="1">Membrane</location>
        <topology evidence="1">Multi-pass membrane protein</topology>
    </subcellularLocation>
</comment>
<keyword evidence="3 5" id="KW-1133">Transmembrane helix</keyword>
<gene>
    <name evidence="6" type="ORF">JOC77_000355</name>
</gene>
<organism evidence="6 7">
    <name type="scientific">Peribacillus deserti</name>
    <dbReference type="NCBI Taxonomy" id="673318"/>
    <lineage>
        <taxon>Bacteria</taxon>
        <taxon>Bacillati</taxon>
        <taxon>Bacillota</taxon>
        <taxon>Bacilli</taxon>
        <taxon>Bacillales</taxon>
        <taxon>Bacillaceae</taxon>
        <taxon>Peribacillus</taxon>
    </lineage>
</organism>
<keyword evidence="7" id="KW-1185">Reference proteome</keyword>